<name>A0ABS9PZF7_9MICO</name>
<keyword evidence="4 12" id="KW-0808">Transferase</keyword>
<dbReference type="InterPro" id="IPR000550">
    <property type="entry name" value="Hppk"/>
</dbReference>
<keyword evidence="7" id="KW-0067">ATP-binding</keyword>
<evidence type="ECO:0000256" key="6">
    <source>
        <dbReference type="ARBA" id="ARBA00022777"/>
    </source>
</evidence>
<sequence>MTDRITLTGVRARGRHGVLPEERVLGQEFVVDLVLHLDLGRAAATDDLAATVSYAEVAETVHELVTGEPHDLVETLAGRIGARLLEDHLLLESVDVTVHKPSAPIAVPFGDVAVSVTSRRDVAVVIALGANLEDPAATLASAVDRLTRTRGLRVTGRSALVETDPVGGPDQPAYLNAVVVGRSRLSARALLERLHRIEAEHGRTREVRWGARTLDLDLIAYGEARSDDPELTLPHPRAHERGFVLVPWADVDPDAQLTLPDGGRRLVRELADEHRADGIRTGPEWPTGRRQHRGGPQEPSC</sequence>
<evidence type="ECO:0000256" key="5">
    <source>
        <dbReference type="ARBA" id="ARBA00022741"/>
    </source>
</evidence>
<evidence type="ECO:0000256" key="9">
    <source>
        <dbReference type="RuleBase" id="RU362079"/>
    </source>
</evidence>
<comment type="pathway">
    <text evidence="2">Cofactor biosynthesis; tetrahydrofolate biosynthesis; 2-amino-4-hydroxy-6-hydroxymethyl-7,8-dihydropteridine diphosphate from 7,8-dihydroneopterin triphosphate: step 4/4.</text>
</comment>
<feature type="region of interest" description="Disordered" evidence="10">
    <location>
        <begin position="273"/>
        <end position="301"/>
    </location>
</feature>
<comment type="similarity">
    <text evidence="9">Belongs to the DHNA family.</text>
</comment>
<comment type="function">
    <text evidence="9">Catalyzes the conversion of 7,8-dihydroneopterin to 6-hydroxymethyl-7,8-dihydropterin.</text>
</comment>
<organism evidence="12 13">
    <name type="scientific">Arsenicicoccus bolidensis</name>
    <dbReference type="NCBI Taxonomy" id="229480"/>
    <lineage>
        <taxon>Bacteria</taxon>
        <taxon>Bacillati</taxon>
        <taxon>Actinomycetota</taxon>
        <taxon>Actinomycetes</taxon>
        <taxon>Micrococcales</taxon>
        <taxon>Intrasporangiaceae</taxon>
        <taxon>Arsenicicoccus</taxon>
    </lineage>
</organism>
<dbReference type="NCBIfam" id="TIGR00525">
    <property type="entry name" value="folB"/>
    <property type="match status" value="1"/>
</dbReference>
<dbReference type="EMBL" id="JAKRCV010000006">
    <property type="protein sequence ID" value="MCG7320904.1"/>
    <property type="molecule type" value="Genomic_DNA"/>
</dbReference>
<evidence type="ECO:0000256" key="8">
    <source>
        <dbReference type="ARBA" id="ARBA00022909"/>
    </source>
</evidence>
<dbReference type="InterPro" id="IPR006156">
    <property type="entry name" value="Dihydroneopterin_aldolase"/>
</dbReference>
<dbReference type="SUPFAM" id="SSF55083">
    <property type="entry name" value="6-hydroxymethyl-7,8-dihydropterin pyrophosphokinase, HPPK"/>
    <property type="match status" value="1"/>
</dbReference>
<comment type="pathway">
    <text evidence="9">Cofactor biosynthesis; tetrahydrofolate biosynthesis; 2-amino-4-hydroxy-6-hydroxymethyl-7,8-dihydropteridine diphosphate from 7,8-dihydroneopterin triphosphate: step 3/4.</text>
</comment>
<evidence type="ECO:0000256" key="4">
    <source>
        <dbReference type="ARBA" id="ARBA00022679"/>
    </source>
</evidence>
<evidence type="ECO:0000256" key="7">
    <source>
        <dbReference type="ARBA" id="ARBA00022840"/>
    </source>
</evidence>
<dbReference type="EC" id="2.7.6.3" evidence="9"/>
<dbReference type="NCBIfam" id="TIGR01498">
    <property type="entry name" value="folK"/>
    <property type="match status" value="1"/>
</dbReference>
<dbReference type="SMART" id="SM00905">
    <property type="entry name" value="FolB"/>
    <property type="match status" value="1"/>
</dbReference>
<accession>A0ABS9PZF7</accession>
<evidence type="ECO:0000256" key="2">
    <source>
        <dbReference type="ARBA" id="ARBA00005051"/>
    </source>
</evidence>
<evidence type="ECO:0000313" key="13">
    <source>
        <dbReference type="Proteomes" id="UP001521931"/>
    </source>
</evidence>
<dbReference type="Gene3D" id="3.30.1130.10">
    <property type="match status" value="1"/>
</dbReference>
<dbReference type="GO" id="GO:0003848">
    <property type="term" value="F:2-amino-4-hydroxy-6-hydroxymethyldihydropteridine diphosphokinase activity"/>
    <property type="evidence" value="ECO:0007669"/>
    <property type="project" value="UniProtKB-EC"/>
</dbReference>
<keyword evidence="8 9" id="KW-0289">Folate biosynthesis</keyword>
<evidence type="ECO:0000256" key="1">
    <source>
        <dbReference type="ARBA" id="ARBA00000198"/>
    </source>
</evidence>
<dbReference type="Proteomes" id="UP001521931">
    <property type="component" value="Unassembled WGS sequence"/>
</dbReference>
<dbReference type="Gene3D" id="3.30.70.560">
    <property type="entry name" value="7,8-Dihydro-6-hydroxymethylpterin-pyrophosphokinase HPPK"/>
    <property type="match status" value="1"/>
</dbReference>
<dbReference type="PANTHER" id="PTHR43071">
    <property type="entry name" value="2-AMINO-4-HYDROXY-6-HYDROXYMETHYLDIHYDROPTERIDINE PYROPHOSPHOKINASE"/>
    <property type="match status" value="1"/>
</dbReference>
<dbReference type="InterPro" id="IPR043133">
    <property type="entry name" value="GTP-CH-I_C/QueF"/>
</dbReference>
<dbReference type="CDD" id="cd00483">
    <property type="entry name" value="HPPK"/>
    <property type="match status" value="1"/>
</dbReference>
<keyword evidence="13" id="KW-1185">Reference proteome</keyword>
<comment type="similarity">
    <text evidence="3">In the N-terminal section; belongs to the DHNA family.</text>
</comment>
<dbReference type="EC" id="4.1.2.25" evidence="9"/>
<dbReference type="InterPro" id="IPR006157">
    <property type="entry name" value="FolB_dom"/>
</dbReference>
<dbReference type="PANTHER" id="PTHR43071:SF1">
    <property type="entry name" value="2-AMINO-4-HYDROXY-6-HYDROXYMETHYLDIHYDROPTERIDINE PYROPHOSPHOKINASE"/>
    <property type="match status" value="1"/>
</dbReference>
<reference evidence="12 13" key="1">
    <citation type="submission" date="2022-02" db="EMBL/GenBank/DDBJ databases">
        <title>Uncovering new skin microbiome diversity through culturing and metagenomics.</title>
        <authorList>
            <person name="Conlan S."/>
            <person name="Deming C."/>
            <person name="Nisc Comparative Sequencing Program N."/>
            <person name="Segre J.A."/>
        </authorList>
    </citation>
    <scope>NUCLEOTIDE SEQUENCE [LARGE SCALE GENOMIC DNA]</scope>
    <source>
        <strain evidence="12 13">ACRQZ</strain>
    </source>
</reference>
<evidence type="ECO:0000256" key="10">
    <source>
        <dbReference type="SAM" id="MobiDB-lite"/>
    </source>
</evidence>
<dbReference type="SUPFAM" id="SSF55620">
    <property type="entry name" value="Tetrahydrobiopterin biosynthesis enzymes-like"/>
    <property type="match status" value="1"/>
</dbReference>
<keyword evidence="9" id="KW-0456">Lyase</keyword>
<comment type="catalytic activity">
    <reaction evidence="9">
        <text>7,8-dihydroneopterin = 6-hydroxymethyl-7,8-dihydropterin + glycolaldehyde</text>
        <dbReference type="Rhea" id="RHEA:10540"/>
        <dbReference type="ChEBI" id="CHEBI:17001"/>
        <dbReference type="ChEBI" id="CHEBI:17071"/>
        <dbReference type="ChEBI" id="CHEBI:44841"/>
        <dbReference type="EC" id="4.1.2.25"/>
    </reaction>
</comment>
<evidence type="ECO:0000256" key="3">
    <source>
        <dbReference type="ARBA" id="ARBA00009640"/>
    </source>
</evidence>
<evidence type="ECO:0000313" key="12">
    <source>
        <dbReference type="EMBL" id="MCG7320904.1"/>
    </source>
</evidence>
<dbReference type="RefSeq" id="WP_239262206.1">
    <property type="nucleotide sequence ID" value="NZ_JAKRCV010000006.1"/>
</dbReference>
<feature type="domain" description="7,8-dihydro-6-hydroxymethylpterin-pyrophosphokinase" evidence="11">
    <location>
        <begin position="208"/>
        <end position="219"/>
    </location>
</feature>
<keyword evidence="5" id="KW-0547">Nucleotide-binding</keyword>
<dbReference type="InterPro" id="IPR035907">
    <property type="entry name" value="Hppk_sf"/>
</dbReference>
<dbReference type="PROSITE" id="PS00794">
    <property type="entry name" value="HPPK"/>
    <property type="match status" value="1"/>
</dbReference>
<evidence type="ECO:0000259" key="11">
    <source>
        <dbReference type="PROSITE" id="PS00794"/>
    </source>
</evidence>
<dbReference type="Pfam" id="PF02152">
    <property type="entry name" value="FolB"/>
    <property type="match status" value="1"/>
</dbReference>
<proteinExistence type="inferred from homology"/>
<dbReference type="NCBIfam" id="TIGR00526">
    <property type="entry name" value="folB_dom"/>
    <property type="match status" value="1"/>
</dbReference>
<protein>
    <recommendedName>
        <fullName evidence="9">Bifunctional folate synthesis protein</fullName>
    </recommendedName>
    <domain>
        <recommendedName>
            <fullName evidence="9">Dihydroneopterin aldolase</fullName>
            <shortName evidence="9">DHNA</shortName>
            <ecNumber evidence="9">4.1.2.25</ecNumber>
        </recommendedName>
        <alternativeName>
            <fullName evidence="9">7,8-dihydroneopterin aldolase</fullName>
        </alternativeName>
    </domain>
    <domain>
        <recommendedName>
            <fullName evidence="9">2-amino-4-hydroxy-6-hydroxymethyldihydropteridine pyrophosphokinase</fullName>
            <ecNumber evidence="9">2.7.6.3</ecNumber>
        </recommendedName>
        <alternativeName>
            <fullName evidence="9">6-hydroxymethyl-7,8-dihydropterin pyrophosphokinase</fullName>
            <shortName evidence="9">PPPK</shortName>
        </alternativeName>
        <alternativeName>
            <fullName evidence="9">7,8-dihydro-6-hydroxymethylpterin pyrophosphokinase</fullName>
            <shortName evidence="9">HPPK</shortName>
        </alternativeName>
    </domain>
</protein>
<gene>
    <name evidence="12" type="primary">folK</name>
    <name evidence="12" type="ORF">MHL29_03210</name>
</gene>
<comment type="catalytic activity">
    <reaction evidence="1">
        <text>6-hydroxymethyl-7,8-dihydropterin + ATP = (7,8-dihydropterin-6-yl)methyl diphosphate + AMP + H(+)</text>
        <dbReference type="Rhea" id="RHEA:11412"/>
        <dbReference type="ChEBI" id="CHEBI:15378"/>
        <dbReference type="ChEBI" id="CHEBI:30616"/>
        <dbReference type="ChEBI" id="CHEBI:44841"/>
        <dbReference type="ChEBI" id="CHEBI:72950"/>
        <dbReference type="ChEBI" id="CHEBI:456215"/>
        <dbReference type="EC" id="2.7.6.3"/>
    </reaction>
</comment>
<comment type="caution">
    <text evidence="12">The sequence shown here is derived from an EMBL/GenBank/DDBJ whole genome shotgun (WGS) entry which is preliminary data.</text>
</comment>
<keyword evidence="6" id="KW-0418">Kinase</keyword>
<dbReference type="Pfam" id="PF01288">
    <property type="entry name" value="HPPK"/>
    <property type="match status" value="1"/>
</dbReference>